<sequence>MNKVLSRTPLGKIGHLGISANEIEMLLMRLPRMFKQEFTGVGATLEKRWKFCAFEGIKTT</sequence>
<dbReference type="Proteomes" id="UP000031443">
    <property type="component" value="Unassembled WGS sequence"/>
</dbReference>
<dbReference type="PANTHER" id="PTHR16001:SF6">
    <property type="entry name" value="ECTO-NOX DISULFIDE-THIOL EXCHANGER 1"/>
    <property type="match status" value="1"/>
</dbReference>
<protein>
    <submittedName>
        <fullName evidence="1">Ecto-NOX disulfide-thiol exchanger 1</fullName>
    </submittedName>
</protein>
<evidence type="ECO:0000313" key="1">
    <source>
        <dbReference type="EMBL" id="EMP34369.1"/>
    </source>
</evidence>
<dbReference type="GO" id="GO:0009897">
    <property type="term" value="C:external side of plasma membrane"/>
    <property type="evidence" value="ECO:0007669"/>
    <property type="project" value="InterPro"/>
</dbReference>
<keyword evidence="2" id="KW-1185">Reference proteome</keyword>
<organism evidence="1 2">
    <name type="scientific">Chelonia mydas</name>
    <name type="common">Green sea-turtle</name>
    <name type="synonym">Chelonia agassizi</name>
    <dbReference type="NCBI Taxonomy" id="8469"/>
    <lineage>
        <taxon>Eukaryota</taxon>
        <taxon>Metazoa</taxon>
        <taxon>Chordata</taxon>
        <taxon>Craniata</taxon>
        <taxon>Vertebrata</taxon>
        <taxon>Euteleostomi</taxon>
        <taxon>Archelosauria</taxon>
        <taxon>Testudinata</taxon>
        <taxon>Testudines</taxon>
        <taxon>Cryptodira</taxon>
        <taxon>Durocryptodira</taxon>
        <taxon>Americhelydia</taxon>
        <taxon>Chelonioidea</taxon>
        <taxon>Cheloniidae</taxon>
        <taxon>Chelonia</taxon>
    </lineage>
</organism>
<dbReference type="PANTHER" id="PTHR16001">
    <property type="entry name" value="ECTO-NOX DISULFIDE-THIOL EXCHANGER"/>
    <property type="match status" value="1"/>
</dbReference>
<evidence type="ECO:0000313" key="2">
    <source>
        <dbReference type="Proteomes" id="UP000031443"/>
    </source>
</evidence>
<reference evidence="2" key="1">
    <citation type="journal article" date="2013" name="Nat. Genet.">
        <title>The draft genomes of soft-shell turtle and green sea turtle yield insights into the development and evolution of the turtle-specific body plan.</title>
        <authorList>
            <person name="Wang Z."/>
            <person name="Pascual-Anaya J."/>
            <person name="Zadissa A."/>
            <person name="Li W."/>
            <person name="Niimura Y."/>
            <person name="Huang Z."/>
            <person name="Li C."/>
            <person name="White S."/>
            <person name="Xiong Z."/>
            <person name="Fang D."/>
            <person name="Wang B."/>
            <person name="Ming Y."/>
            <person name="Chen Y."/>
            <person name="Zheng Y."/>
            <person name="Kuraku S."/>
            <person name="Pignatelli M."/>
            <person name="Herrero J."/>
            <person name="Beal K."/>
            <person name="Nozawa M."/>
            <person name="Li Q."/>
            <person name="Wang J."/>
            <person name="Zhang H."/>
            <person name="Yu L."/>
            <person name="Shigenobu S."/>
            <person name="Wang J."/>
            <person name="Liu J."/>
            <person name="Flicek P."/>
            <person name="Searle S."/>
            <person name="Wang J."/>
            <person name="Kuratani S."/>
            <person name="Yin Y."/>
            <person name="Aken B."/>
            <person name="Zhang G."/>
            <person name="Irie N."/>
        </authorList>
    </citation>
    <scope>NUCLEOTIDE SEQUENCE [LARGE SCALE GENOMIC DNA]</scope>
</reference>
<dbReference type="GO" id="GO:0007624">
    <property type="term" value="P:ultradian rhythm"/>
    <property type="evidence" value="ECO:0007669"/>
    <property type="project" value="InterPro"/>
</dbReference>
<dbReference type="GO" id="GO:0003954">
    <property type="term" value="F:NADH dehydrogenase activity"/>
    <property type="evidence" value="ECO:0007669"/>
    <property type="project" value="TreeGrafter"/>
</dbReference>
<dbReference type="AlphaFoldDB" id="M7BB34"/>
<gene>
    <name evidence="1" type="ORF">UY3_08482</name>
</gene>
<dbReference type="InterPro" id="IPR038876">
    <property type="entry name" value="ENOX"/>
</dbReference>
<name>M7BB34_CHEMY</name>
<proteinExistence type="predicted"/>
<dbReference type="GO" id="GO:0003756">
    <property type="term" value="F:protein disulfide isomerase activity"/>
    <property type="evidence" value="ECO:0007669"/>
    <property type="project" value="TreeGrafter"/>
</dbReference>
<dbReference type="EMBL" id="KB532578">
    <property type="protein sequence ID" value="EMP34369.1"/>
    <property type="molecule type" value="Genomic_DNA"/>
</dbReference>
<accession>M7BB34</accession>